<organism evidence="3 4">
    <name type="scientific">Drosophila kikkawai</name>
    <name type="common">Fruit fly</name>
    <dbReference type="NCBI Taxonomy" id="30033"/>
    <lineage>
        <taxon>Eukaryota</taxon>
        <taxon>Metazoa</taxon>
        <taxon>Ecdysozoa</taxon>
        <taxon>Arthropoda</taxon>
        <taxon>Hexapoda</taxon>
        <taxon>Insecta</taxon>
        <taxon>Pterygota</taxon>
        <taxon>Neoptera</taxon>
        <taxon>Endopterygota</taxon>
        <taxon>Diptera</taxon>
        <taxon>Brachycera</taxon>
        <taxon>Muscomorpha</taxon>
        <taxon>Ephydroidea</taxon>
        <taxon>Drosophilidae</taxon>
        <taxon>Drosophila</taxon>
        <taxon>Sophophora</taxon>
    </lineage>
</organism>
<comment type="similarity">
    <text evidence="1">Belongs to the protein-tyrosine phosphatase family. Non-receptor class myotubularin subfamily.</text>
</comment>
<dbReference type="PANTHER" id="PTHR10807:SF73">
    <property type="entry name" value="LD06050P"/>
    <property type="match status" value="1"/>
</dbReference>
<protein>
    <submittedName>
        <fullName evidence="4">Myotubularin-related protein 9</fullName>
    </submittedName>
</protein>
<dbReference type="InterPro" id="IPR048994">
    <property type="entry name" value="PH-GRAM_MTMR6-9"/>
</dbReference>
<dbReference type="InterPro" id="IPR029021">
    <property type="entry name" value="Prot-tyrosine_phosphatase-like"/>
</dbReference>
<dbReference type="GO" id="GO:0010507">
    <property type="term" value="P:negative regulation of autophagy"/>
    <property type="evidence" value="ECO:0007669"/>
    <property type="project" value="TreeGrafter"/>
</dbReference>
<dbReference type="OMA" id="IEREWIC"/>
<sequence length="624" mass="68661">MEFADLIKTPKLDGVLLHDPGQAGTGTGAGAPTVGTLCITGHHLLLSARQENSQELWLLHKNIDSVEKRPSLTQNIVVGGIITLKCKDLRIISLEIKSAKEFFNVATSLEALSAIQNTELLYPFFYRPMYTILEDGYTMFRPELEFAKLISGVGMGGVSSPNVANITICMPSTSTTSTTLGSGGGGGIPHPLQNGYAMDALQGGLGGGGSAAIACEWRISNVNRDFSVCATYGATLIVPKAITDEQIVLSAAFRDGGRFPVLSYRHENGATLMRSSQPLSIQGIKRCRADEAILNLVLGRSRKGFIVDTWGKGKSNTETDLHYSQWKKVNRSIGNVSSPASILDSFSRLIEACNDLSCSTDKWLSRLEGSGWLSLVLNSLNASCVVAQCLDQEGSPVLVHGAKGLDSTLIVTSLVQIILNPDCRTVRGIQALIEREWIQAGHPFASRHRYSCYTPSQTRQKTSGATFVLFLDCLYQLYTQFPCSFEFSTQLLILLFEHSHFSQYGTFLCDSERERRELNVHTRTTSLWSYLNRPDVLQTLLNPLYEPNASVIWPSVAPISLELWSDLYLRWVIDQRSCATVMSQIQELVTREKELRTQALKLRKQALELGQEVSEMMSGSADDA</sequence>
<dbReference type="Pfam" id="PF06602">
    <property type="entry name" value="Myotub-related"/>
    <property type="match status" value="1"/>
</dbReference>
<dbReference type="RefSeq" id="XP_017028413.1">
    <property type="nucleotide sequence ID" value="XM_017172924.3"/>
</dbReference>
<evidence type="ECO:0000313" key="3">
    <source>
        <dbReference type="Proteomes" id="UP001652661"/>
    </source>
</evidence>
<evidence type="ECO:0000256" key="1">
    <source>
        <dbReference type="ARBA" id="ARBA00007471"/>
    </source>
</evidence>
<dbReference type="InterPro" id="IPR011993">
    <property type="entry name" value="PH-like_dom_sf"/>
</dbReference>
<dbReference type="SUPFAM" id="SSF50729">
    <property type="entry name" value="PH domain-like"/>
    <property type="match status" value="1"/>
</dbReference>
<feature type="domain" description="Myotubularin phosphatase" evidence="2">
    <location>
        <begin position="195"/>
        <end position="568"/>
    </location>
</feature>
<dbReference type="InterPro" id="IPR030564">
    <property type="entry name" value="Myotubularin"/>
</dbReference>
<dbReference type="GO" id="GO:0019903">
    <property type="term" value="F:protein phosphatase binding"/>
    <property type="evidence" value="ECO:0007669"/>
    <property type="project" value="TreeGrafter"/>
</dbReference>
<dbReference type="Proteomes" id="UP001652661">
    <property type="component" value="Chromosome 3L"/>
</dbReference>
<dbReference type="CDD" id="cd13211">
    <property type="entry name" value="PH-GRAM_MTMR9"/>
    <property type="match status" value="1"/>
</dbReference>
<dbReference type="InterPro" id="IPR010569">
    <property type="entry name" value="Myotubularin-like_Pase_dom"/>
</dbReference>
<accession>A0A6P4J1P4</accession>
<dbReference type="PANTHER" id="PTHR10807">
    <property type="entry name" value="MYOTUBULARIN-RELATED"/>
    <property type="match status" value="1"/>
</dbReference>
<dbReference type="GO" id="GO:0005737">
    <property type="term" value="C:cytoplasm"/>
    <property type="evidence" value="ECO:0007669"/>
    <property type="project" value="TreeGrafter"/>
</dbReference>
<dbReference type="OrthoDB" id="271628at2759"/>
<dbReference type="GO" id="GO:0046856">
    <property type="term" value="P:phosphatidylinositol dephosphorylation"/>
    <property type="evidence" value="ECO:0007669"/>
    <property type="project" value="TreeGrafter"/>
</dbReference>
<dbReference type="AlphaFoldDB" id="A0A6P4J1P4"/>
<dbReference type="Gene3D" id="2.30.29.30">
    <property type="entry name" value="Pleckstrin-homology domain (PH domain)/Phosphotyrosine-binding domain (PTB)"/>
    <property type="match status" value="1"/>
</dbReference>
<dbReference type="Pfam" id="PF21098">
    <property type="entry name" value="PH-GRAM_MTMR6-like"/>
    <property type="match status" value="1"/>
</dbReference>
<dbReference type="SUPFAM" id="SSF52799">
    <property type="entry name" value="(Phosphotyrosine protein) phosphatases II"/>
    <property type="match status" value="1"/>
</dbReference>
<name>A0A6P4J1P4_DROKI</name>
<evidence type="ECO:0000313" key="4">
    <source>
        <dbReference type="RefSeq" id="XP_017028413.1"/>
    </source>
</evidence>
<gene>
    <name evidence="4" type="primary">LOC108078834</name>
</gene>
<keyword evidence="3" id="KW-1185">Reference proteome</keyword>
<reference evidence="4" key="1">
    <citation type="submission" date="2025-08" db="UniProtKB">
        <authorList>
            <consortium name="RefSeq"/>
        </authorList>
    </citation>
    <scope>IDENTIFICATION</scope>
    <source>
        <strain evidence="4">14028-0561.14</strain>
        <tissue evidence="4">Whole fly</tissue>
    </source>
</reference>
<proteinExistence type="inferred from homology"/>
<dbReference type="PROSITE" id="PS51339">
    <property type="entry name" value="PPASE_MYOTUBULARIN"/>
    <property type="match status" value="1"/>
</dbReference>
<dbReference type="GeneID" id="108078834"/>
<evidence type="ECO:0000259" key="2">
    <source>
        <dbReference type="PROSITE" id="PS51339"/>
    </source>
</evidence>